<feature type="compositionally biased region" description="Polar residues" evidence="1">
    <location>
        <begin position="162"/>
        <end position="178"/>
    </location>
</feature>
<protein>
    <submittedName>
        <fullName evidence="2">Uncharacterized protein</fullName>
    </submittedName>
</protein>
<dbReference type="OrthoDB" id="8120898at2759"/>
<reference evidence="3" key="1">
    <citation type="journal article" date="2018" name="Nat. Microbiol.">
        <title>Leveraging single-cell genomics to expand the fungal tree of life.</title>
        <authorList>
            <person name="Ahrendt S.R."/>
            <person name="Quandt C.A."/>
            <person name="Ciobanu D."/>
            <person name="Clum A."/>
            <person name="Salamov A."/>
            <person name="Andreopoulos B."/>
            <person name="Cheng J.F."/>
            <person name="Woyke T."/>
            <person name="Pelin A."/>
            <person name="Henrissat B."/>
            <person name="Reynolds N.K."/>
            <person name="Benny G.L."/>
            <person name="Smith M.E."/>
            <person name="James T.Y."/>
            <person name="Grigoriev I.V."/>
        </authorList>
    </citation>
    <scope>NUCLEOTIDE SEQUENCE [LARGE SCALE GENOMIC DNA]</scope>
</reference>
<feature type="region of interest" description="Disordered" evidence="1">
    <location>
        <begin position="158"/>
        <end position="178"/>
    </location>
</feature>
<evidence type="ECO:0000313" key="2">
    <source>
        <dbReference type="EMBL" id="RKO93884.1"/>
    </source>
</evidence>
<dbReference type="AlphaFoldDB" id="A0A4P9WLW7"/>
<evidence type="ECO:0000313" key="3">
    <source>
        <dbReference type="Proteomes" id="UP000269721"/>
    </source>
</evidence>
<keyword evidence="3" id="KW-1185">Reference proteome</keyword>
<proteinExistence type="predicted"/>
<name>A0A4P9WLW7_9FUNG</name>
<evidence type="ECO:0000256" key="1">
    <source>
        <dbReference type="SAM" id="MobiDB-lite"/>
    </source>
</evidence>
<accession>A0A4P9WLW7</accession>
<dbReference type="Proteomes" id="UP000269721">
    <property type="component" value="Unassembled WGS sequence"/>
</dbReference>
<organism evidence="2 3">
    <name type="scientific">Blyttiomyces helicus</name>
    <dbReference type="NCBI Taxonomy" id="388810"/>
    <lineage>
        <taxon>Eukaryota</taxon>
        <taxon>Fungi</taxon>
        <taxon>Fungi incertae sedis</taxon>
        <taxon>Chytridiomycota</taxon>
        <taxon>Chytridiomycota incertae sedis</taxon>
        <taxon>Chytridiomycetes</taxon>
        <taxon>Chytridiomycetes incertae sedis</taxon>
        <taxon>Blyttiomyces</taxon>
    </lineage>
</organism>
<sequence length="515" mass="57836">MARYLVKDMRIIDEMDAIVTVADFNNRYLTIEKVCFVVFVDSEISSFLKSKQIILARTMGTKGNAAIRAKILDLSKCLVHKIANAQAAGAKESPATRLYKALRIYHHRDHGPQHFSNTDSEGPTIRDRIQSLLRMTKGALVRVFSFDELASQREVLAKSKLHPSSAQSPSTRSRQCGSFAQGWANSPPRYRQGHRRPLLNCPLALLCQDMTDLLSSLPDRLDHHVCLEAYSDLWANGACLNVSPMTRADLLPAALCLGKHEAHADATNAALFSLITGGKRLENPDLWFAVLVLAIDKAIHDGKFAYLESSTASDSAPFSTFSTFPRKEPTLGKTPILPFGVFTSALSRSSLQCLSRMEVGCLADLVGPNLSEGDVDPHWTLYPRLFPPQQRREIVLSTMRPRYQLSLNRTWLNAVAEVNRVDPYTILPITRAFMAFAEKHGRYLTSLSEFMIHIWNRLCLHSTATTLPTRLVQFWVMQIENYHVAIATVPVNEAVKRYRESVKLDDRKRIEAETS</sequence>
<gene>
    <name evidence="2" type="ORF">BDK51DRAFT_32822</name>
</gene>
<dbReference type="EMBL" id="KZ994085">
    <property type="protein sequence ID" value="RKO93884.1"/>
    <property type="molecule type" value="Genomic_DNA"/>
</dbReference>